<accession>A0ABU3IFY3</accession>
<dbReference type="RefSeq" id="WP_029376636.1">
    <property type="nucleotide sequence ID" value="NZ_BKAY01000003.1"/>
</dbReference>
<evidence type="ECO:0000256" key="2">
    <source>
        <dbReference type="SAM" id="Phobius"/>
    </source>
</evidence>
<dbReference type="InterPro" id="IPR003583">
    <property type="entry name" value="Hlx-hairpin-Hlx_DNA-bd_motif"/>
</dbReference>
<evidence type="ECO:0000256" key="1">
    <source>
        <dbReference type="SAM" id="MobiDB-lite"/>
    </source>
</evidence>
<feature type="compositionally biased region" description="Basic and acidic residues" evidence="1">
    <location>
        <begin position="63"/>
        <end position="74"/>
    </location>
</feature>
<protein>
    <submittedName>
        <fullName evidence="4">Helix-hairpin-helix domain-containing protein</fullName>
    </submittedName>
</protein>
<dbReference type="Gene3D" id="1.10.150.320">
    <property type="entry name" value="Photosystem II 12 kDa extrinsic protein"/>
    <property type="match status" value="1"/>
</dbReference>
<keyword evidence="2" id="KW-0812">Transmembrane</keyword>
<feature type="region of interest" description="Disordered" evidence="1">
    <location>
        <begin position="150"/>
        <end position="175"/>
    </location>
</feature>
<proteinExistence type="predicted"/>
<feature type="transmembrane region" description="Helical" evidence="2">
    <location>
        <begin position="20"/>
        <end position="38"/>
    </location>
</feature>
<keyword evidence="2" id="KW-0472">Membrane</keyword>
<feature type="domain" description="Helix-hairpin-helix DNA-binding motif class 1" evidence="3">
    <location>
        <begin position="185"/>
        <end position="204"/>
    </location>
</feature>
<dbReference type="InterPro" id="IPR051675">
    <property type="entry name" value="Endo/Exo/Phosphatase_dom_1"/>
</dbReference>
<feature type="domain" description="Helix-hairpin-helix DNA-binding motif class 1" evidence="3">
    <location>
        <begin position="215"/>
        <end position="234"/>
    </location>
</feature>
<gene>
    <name evidence="4" type="ORF">RO950_05475</name>
</gene>
<feature type="compositionally biased region" description="Low complexity" evidence="1">
    <location>
        <begin position="160"/>
        <end position="175"/>
    </location>
</feature>
<comment type="caution">
    <text evidence="4">The sequence shown here is derived from an EMBL/GenBank/DDBJ whole genome shotgun (WGS) entry which is preliminary data.</text>
</comment>
<dbReference type="GeneID" id="93780727"/>
<reference evidence="4 5" key="1">
    <citation type="submission" date="2023-08" db="EMBL/GenBank/DDBJ databases">
        <title>Genomic surveillance of Staphylococcus haemolyticus neonatal outbreak in southern France.</title>
        <authorList>
            <person name="Magnan C."/>
            <person name="Morsli M."/>
            <person name="Thiery B."/>
            <person name="Salipante F."/>
            <person name="Attar J."/>
            <person name="Massimo D.M."/>
            <person name="Ory J."/>
            <person name="Pantel A."/>
            <person name="Lavigne J.-P."/>
        </authorList>
    </citation>
    <scope>NUCLEOTIDE SEQUENCE [LARGE SCALE GENOMIC DNA]</scope>
    <source>
        <strain evidence="4 5">NSH026</strain>
    </source>
</reference>
<keyword evidence="5" id="KW-1185">Reference proteome</keyword>
<sequence>MSFLFKDKKELLYAIKQWKFQLSIIILVIISIALFLIYSKSDEETNDTKPIVTSHVNSNQKGKNHDVLKNDDKTNNKIESNTIQNGDEIVFVDIKGAVEHPNVYKMKSSDRIKDVLDKAKLLTDADLSQVNLSEKLTDQKLIYIPFANENKNPITQNDANNKSGHSKSLNSSSTNKVNINTASEAELLKIPGVGPAKVREIIDYRQKNNTFHSIEDLKNIKGIGDKTFERIKEYITT</sequence>
<dbReference type="Pfam" id="PF12836">
    <property type="entry name" value="HHH_3"/>
    <property type="match status" value="1"/>
</dbReference>
<evidence type="ECO:0000313" key="5">
    <source>
        <dbReference type="Proteomes" id="UP001269271"/>
    </source>
</evidence>
<feature type="region of interest" description="Disordered" evidence="1">
    <location>
        <begin position="49"/>
        <end position="74"/>
    </location>
</feature>
<evidence type="ECO:0000313" key="4">
    <source>
        <dbReference type="EMBL" id="MDT4286466.1"/>
    </source>
</evidence>
<feature type="compositionally biased region" description="Polar residues" evidence="1">
    <location>
        <begin position="150"/>
        <end position="159"/>
    </location>
</feature>
<keyword evidence="2" id="KW-1133">Transmembrane helix</keyword>
<name>A0ABU3IFY3_STAHA</name>
<dbReference type="InterPro" id="IPR010994">
    <property type="entry name" value="RuvA_2-like"/>
</dbReference>
<dbReference type="SUPFAM" id="SSF47781">
    <property type="entry name" value="RuvA domain 2-like"/>
    <property type="match status" value="1"/>
</dbReference>
<dbReference type="Proteomes" id="UP001269271">
    <property type="component" value="Unassembled WGS sequence"/>
</dbReference>
<dbReference type="PANTHER" id="PTHR21180">
    <property type="entry name" value="ENDONUCLEASE/EXONUCLEASE/PHOSPHATASE FAMILY DOMAIN-CONTAINING PROTEIN 1"/>
    <property type="match status" value="1"/>
</dbReference>
<dbReference type="InterPro" id="IPR004509">
    <property type="entry name" value="Competence_ComEA_HhH"/>
</dbReference>
<dbReference type="NCBIfam" id="TIGR00426">
    <property type="entry name" value="competence protein ComEA helix-hairpin-helix repeat region"/>
    <property type="match status" value="1"/>
</dbReference>
<dbReference type="EMBL" id="JAVSOO010000010">
    <property type="protein sequence ID" value="MDT4286466.1"/>
    <property type="molecule type" value="Genomic_DNA"/>
</dbReference>
<organism evidence="4 5">
    <name type="scientific">Staphylococcus haemolyticus</name>
    <dbReference type="NCBI Taxonomy" id="1283"/>
    <lineage>
        <taxon>Bacteria</taxon>
        <taxon>Bacillati</taxon>
        <taxon>Bacillota</taxon>
        <taxon>Bacilli</taxon>
        <taxon>Bacillales</taxon>
        <taxon>Staphylococcaceae</taxon>
        <taxon>Staphylococcus</taxon>
    </lineage>
</organism>
<dbReference type="PANTHER" id="PTHR21180:SF32">
    <property type="entry name" value="ENDONUCLEASE_EXONUCLEASE_PHOSPHATASE FAMILY DOMAIN-CONTAINING PROTEIN 1"/>
    <property type="match status" value="1"/>
</dbReference>
<evidence type="ECO:0000259" key="3">
    <source>
        <dbReference type="SMART" id="SM00278"/>
    </source>
</evidence>
<dbReference type="SMART" id="SM00278">
    <property type="entry name" value="HhH1"/>
    <property type="match status" value="2"/>
</dbReference>